<sequence length="65" mass="7877">MKSSELPFDFFIYIGTVHLNRKEEEVWKMTMRKLLSLWDRHCDFNGWKAKGKEQVPTVFADQVKW</sequence>
<dbReference type="AlphaFoldDB" id="W4EWF9"/>
<protein>
    <submittedName>
        <fullName evidence="1">Uncharacterized protein</fullName>
    </submittedName>
</protein>
<dbReference type="Proteomes" id="UP000019062">
    <property type="component" value="Unassembled WGS sequence"/>
</dbReference>
<dbReference type="EMBL" id="ASQA01000028">
    <property type="protein sequence ID" value="ETT84171.1"/>
    <property type="molecule type" value="Genomic_DNA"/>
</dbReference>
<accession>W4EWF9</accession>
<proteinExistence type="predicted"/>
<keyword evidence="2" id="KW-1185">Reference proteome</keyword>
<organism evidence="1 2">
    <name type="scientific">Viridibacillus arenosi FSL R5-213</name>
    <dbReference type="NCBI Taxonomy" id="1227360"/>
    <lineage>
        <taxon>Bacteria</taxon>
        <taxon>Bacillati</taxon>
        <taxon>Bacillota</taxon>
        <taxon>Bacilli</taxon>
        <taxon>Bacillales</taxon>
        <taxon>Caryophanaceae</taxon>
        <taxon>Viridibacillus</taxon>
    </lineage>
</organism>
<evidence type="ECO:0000313" key="1">
    <source>
        <dbReference type="EMBL" id="ETT84171.1"/>
    </source>
</evidence>
<reference evidence="1 2" key="1">
    <citation type="journal article" date="2014" name="BMC Genomics">
        <title>Genomic comparison of sporeforming bacilli isolated from milk.</title>
        <authorList>
            <person name="Moreno Switt A.I."/>
            <person name="Andrus A.D."/>
            <person name="Ranieri M.L."/>
            <person name="Orsi R.H."/>
            <person name="Ivy R."/>
            <person name="den Bakker H.C."/>
            <person name="Martin N.H."/>
            <person name="Wiedmann M."/>
            <person name="Boor K.J."/>
        </authorList>
    </citation>
    <scope>NUCLEOTIDE SEQUENCE [LARGE SCALE GENOMIC DNA]</scope>
    <source>
        <strain evidence="1 2">FSL R5-213</strain>
    </source>
</reference>
<name>W4EWF9_9BACL</name>
<gene>
    <name evidence="1" type="ORF">C176_12423</name>
</gene>
<comment type="caution">
    <text evidence="1">The sequence shown here is derived from an EMBL/GenBank/DDBJ whole genome shotgun (WGS) entry which is preliminary data.</text>
</comment>
<evidence type="ECO:0000313" key="2">
    <source>
        <dbReference type="Proteomes" id="UP000019062"/>
    </source>
</evidence>